<reference evidence="2" key="1">
    <citation type="journal article" date="2022" name="Int. J. Syst. Evol. Microbiol.">
        <title>Prevotella lacticifex sp. nov., isolated from the rumen of cows.</title>
        <authorList>
            <person name="Shinkai T."/>
            <person name="Ikeyama N."/>
            <person name="Kumagai M."/>
            <person name="Ohmori H."/>
            <person name="Sakamoto M."/>
            <person name="Ohkuma M."/>
            <person name="Mitsumori M."/>
        </authorList>
    </citation>
    <scope>NUCLEOTIDE SEQUENCE</scope>
    <source>
        <strain evidence="2">R5076</strain>
    </source>
</reference>
<feature type="compositionally biased region" description="Basic and acidic residues" evidence="1">
    <location>
        <begin position="13"/>
        <end position="24"/>
    </location>
</feature>
<name>A0A9R1CAE7_9BACT</name>
<evidence type="ECO:0000313" key="3">
    <source>
        <dbReference type="Proteomes" id="UP000825483"/>
    </source>
</evidence>
<feature type="region of interest" description="Disordered" evidence="1">
    <location>
        <begin position="226"/>
        <end position="332"/>
    </location>
</feature>
<gene>
    <name evidence="2" type="ORF">PRLR5076_17650</name>
</gene>
<sequence>MAQDDLYFTPSKSKAEKQAQAQERKCDERPTYYCGSNRNVDEYNRRGKLSSYYQKIGSDSLGNDIIQFHAGNGEYPDSVALDTIYPGSERYYSYGGSDDDFAYSRRMNRFDNDYGWYDPYFYDDLAWDYPYYYYGRGYYPYWRSGWGYPYYGWGWGGYYGLGWGGYYGWADPWYWDGWGYPYYGWGWGPGYAWRGGHTGTYGHSFDRGSNNNGGVVSGNRQFGHFGNGSRSWGNSRATSTTSGSWGNSTVQRENGGWRGSQQYNPSNRSYNDNRSYTPSYKNTTRSVSSPSSFGGSRSFGGSGHSFGGGGGFSGGGRSFGGGGGGHFGGGRR</sequence>
<dbReference type="Proteomes" id="UP000825483">
    <property type="component" value="Unassembled WGS sequence"/>
</dbReference>
<evidence type="ECO:0000256" key="1">
    <source>
        <dbReference type="SAM" id="MobiDB-lite"/>
    </source>
</evidence>
<comment type="caution">
    <text evidence="2">The sequence shown here is derived from an EMBL/GenBank/DDBJ whole genome shotgun (WGS) entry which is preliminary data.</text>
</comment>
<evidence type="ECO:0000313" key="2">
    <source>
        <dbReference type="EMBL" id="GJG58914.1"/>
    </source>
</evidence>
<protein>
    <submittedName>
        <fullName evidence="2">Uncharacterized protein</fullName>
    </submittedName>
</protein>
<proteinExistence type="predicted"/>
<feature type="compositionally biased region" description="Polar residues" evidence="1">
    <location>
        <begin position="259"/>
        <end position="290"/>
    </location>
</feature>
<dbReference type="AlphaFoldDB" id="A0A9R1CAE7"/>
<feature type="region of interest" description="Disordered" evidence="1">
    <location>
        <begin position="1"/>
        <end position="24"/>
    </location>
</feature>
<keyword evidence="3" id="KW-1185">Reference proteome</keyword>
<feature type="compositionally biased region" description="Low complexity" evidence="1">
    <location>
        <begin position="238"/>
        <end position="249"/>
    </location>
</feature>
<accession>A0A9R1CAE7</accession>
<feature type="compositionally biased region" description="Polar residues" evidence="1">
    <location>
        <begin position="228"/>
        <end position="237"/>
    </location>
</feature>
<feature type="compositionally biased region" description="Gly residues" evidence="1">
    <location>
        <begin position="297"/>
        <end position="332"/>
    </location>
</feature>
<dbReference type="EMBL" id="BPUB01000002">
    <property type="protein sequence ID" value="GJG58914.1"/>
    <property type="molecule type" value="Genomic_DNA"/>
</dbReference>
<organism evidence="2 3">
    <name type="scientific">Prevotella lacticifex</name>
    <dbReference type="NCBI Taxonomy" id="2854755"/>
    <lineage>
        <taxon>Bacteria</taxon>
        <taxon>Pseudomonadati</taxon>
        <taxon>Bacteroidota</taxon>
        <taxon>Bacteroidia</taxon>
        <taxon>Bacteroidales</taxon>
        <taxon>Prevotellaceae</taxon>
        <taxon>Prevotella</taxon>
    </lineage>
</organism>